<dbReference type="InterPro" id="IPR022258">
    <property type="entry name" value="Flagellar_operon_YvyF"/>
</dbReference>
<dbReference type="OrthoDB" id="1739831at2"/>
<keyword evidence="2" id="KW-1185">Reference proteome</keyword>
<evidence type="ECO:0000313" key="1">
    <source>
        <dbReference type="EMBL" id="PWU69637.1"/>
    </source>
</evidence>
<name>A0A317L1D0_9BACI</name>
<reference evidence="1 2" key="1">
    <citation type="submission" date="2018-05" db="EMBL/GenBank/DDBJ databases">
        <title>Genomic analysis of Gracilibacillus dipsosauri DD1 reveals novel features of a salt-tolerant amylase.</title>
        <authorList>
            <person name="Deutch C.E."/>
            <person name="Yang S."/>
        </authorList>
    </citation>
    <scope>NUCLEOTIDE SEQUENCE [LARGE SCALE GENOMIC DNA]</scope>
    <source>
        <strain evidence="1 2">DD1</strain>
    </source>
</reference>
<dbReference type="AlphaFoldDB" id="A0A317L1D0"/>
<sequence>MAELANCEYCDKVFAKINRSICPDCMKEEEKKYERVVQFLRIRKNRQATITEISEATEVEHEIILQFVKDKRLRRSQFPNLYTSCERCGEPVSSGVLCDKCKNDIKYDLKKHHEIDQIKQRNEEDEKKIRTYFTKD</sequence>
<evidence type="ECO:0008006" key="3">
    <source>
        <dbReference type="Google" id="ProtNLM"/>
    </source>
</evidence>
<gene>
    <name evidence="1" type="ORF">DLJ74_04805</name>
</gene>
<dbReference type="RefSeq" id="WP_109983843.1">
    <property type="nucleotide sequence ID" value="NZ_QGTD01000005.1"/>
</dbReference>
<comment type="caution">
    <text evidence="1">The sequence shown here is derived from an EMBL/GenBank/DDBJ whole genome shotgun (WGS) entry which is preliminary data.</text>
</comment>
<proteinExistence type="predicted"/>
<dbReference type="NCBIfam" id="TIGR03826">
    <property type="entry name" value="YvyF"/>
    <property type="match status" value="1"/>
</dbReference>
<protein>
    <recommendedName>
        <fullName evidence="3">Flagellar protein</fullName>
    </recommendedName>
</protein>
<dbReference type="EMBL" id="QGTD01000005">
    <property type="protein sequence ID" value="PWU69637.1"/>
    <property type="molecule type" value="Genomic_DNA"/>
</dbReference>
<evidence type="ECO:0000313" key="2">
    <source>
        <dbReference type="Proteomes" id="UP000245624"/>
    </source>
</evidence>
<dbReference type="Proteomes" id="UP000245624">
    <property type="component" value="Unassembled WGS sequence"/>
</dbReference>
<organism evidence="1 2">
    <name type="scientific">Gracilibacillus dipsosauri</name>
    <dbReference type="NCBI Taxonomy" id="178340"/>
    <lineage>
        <taxon>Bacteria</taxon>
        <taxon>Bacillati</taxon>
        <taxon>Bacillota</taxon>
        <taxon>Bacilli</taxon>
        <taxon>Bacillales</taxon>
        <taxon>Bacillaceae</taxon>
        <taxon>Gracilibacillus</taxon>
    </lineage>
</organism>
<accession>A0A317L1D0</accession>